<feature type="domain" description="Ion transport" evidence="13">
    <location>
        <begin position="38"/>
        <end position="255"/>
    </location>
</feature>
<sequence>MRSPSILKSAPPLRMVVLDNWRSQLYQMVIETRSPQGRAFNLLIYLCTIASVLTVVLGSVQSWRQAYGEVFNGLEWGFTIIFSLDYCLRLLAATKVRRYALSFFGLVDLITILPTYFSALLPGFNSLLILRSLQLLRIFRVLKLFRFAEEANQLWRSLRSSVRRITVFLCGVFILQLIIASLIFSIEGSDNGFDSIPKTLYWTIVTMTTVGYGDLTPQTPLGRLLASGIMLLGYGIIAVPSGFVAYDLAQLETQKQPSCSQCGTAIACPDARFCHQCGQDLSASTPPQPEA</sequence>
<dbReference type="PANTHER" id="PTHR11537:SF254">
    <property type="entry name" value="POTASSIUM VOLTAGE-GATED CHANNEL PROTEIN SHAB"/>
    <property type="match status" value="1"/>
</dbReference>
<keyword evidence="5" id="KW-0631">Potassium channel</keyword>
<dbReference type="SUPFAM" id="SSF81324">
    <property type="entry name" value="Voltage-gated potassium channels"/>
    <property type="match status" value="1"/>
</dbReference>
<feature type="transmembrane region" description="Helical" evidence="12">
    <location>
        <begin position="42"/>
        <end position="61"/>
    </location>
</feature>
<name>A0A0H3K597_SYNP6</name>
<feature type="transmembrane region" description="Helical" evidence="12">
    <location>
        <begin position="73"/>
        <end position="92"/>
    </location>
</feature>
<dbReference type="GO" id="GO:0005249">
    <property type="term" value="F:voltage-gated potassium channel activity"/>
    <property type="evidence" value="ECO:0007669"/>
    <property type="project" value="InterPro"/>
</dbReference>
<reference evidence="14 15" key="1">
    <citation type="journal article" date="2007" name="Photosyn. Res.">
        <title>Complete nucleotide sequence of the freshwater unicellular cyanobacterium Synechococcus elongatus PCC 6301 chromosome: gene content and organization.</title>
        <authorList>
            <person name="Sugita C."/>
            <person name="Ogata K."/>
            <person name="Shikata M."/>
            <person name="Jikuya H."/>
            <person name="Takano J."/>
            <person name="Furumichi M."/>
            <person name="Kanehisa M."/>
            <person name="Omata T."/>
            <person name="Sugiura M."/>
            <person name="Sugita M."/>
        </authorList>
    </citation>
    <scope>NUCLEOTIDE SEQUENCE [LARGE SCALE GENOMIC DNA]</scope>
    <source>
        <strain evidence="15">ATCC 27144 / PCC 6301 / SAUG 1402/1</strain>
    </source>
</reference>
<feature type="transmembrane region" description="Helical" evidence="12">
    <location>
        <begin position="99"/>
        <end position="117"/>
    </location>
</feature>
<keyword evidence="9" id="KW-0406">Ion transport</keyword>
<dbReference type="eggNOG" id="COG2126">
    <property type="taxonomic scope" value="Bacteria"/>
</dbReference>
<keyword evidence="10 12" id="KW-0472">Membrane</keyword>
<dbReference type="InterPro" id="IPR028325">
    <property type="entry name" value="VG_K_chnl"/>
</dbReference>
<evidence type="ECO:0000256" key="9">
    <source>
        <dbReference type="ARBA" id="ARBA00023065"/>
    </source>
</evidence>
<dbReference type="InterPro" id="IPR005821">
    <property type="entry name" value="Ion_trans_dom"/>
</dbReference>
<evidence type="ECO:0000313" key="15">
    <source>
        <dbReference type="Proteomes" id="UP000001175"/>
    </source>
</evidence>
<proteinExistence type="predicted"/>
<keyword evidence="8 12" id="KW-1133">Transmembrane helix</keyword>
<evidence type="ECO:0000256" key="8">
    <source>
        <dbReference type="ARBA" id="ARBA00022989"/>
    </source>
</evidence>
<evidence type="ECO:0000256" key="11">
    <source>
        <dbReference type="ARBA" id="ARBA00023303"/>
    </source>
</evidence>
<feature type="transmembrane region" description="Helical" evidence="12">
    <location>
        <begin position="224"/>
        <end position="246"/>
    </location>
</feature>
<evidence type="ECO:0000256" key="2">
    <source>
        <dbReference type="ARBA" id="ARBA00022448"/>
    </source>
</evidence>
<keyword evidence="11 14" id="KW-0407">Ion channel</keyword>
<dbReference type="Proteomes" id="UP000001175">
    <property type="component" value="Chromosome"/>
</dbReference>
<keyword evidence="6" id="KW-0851">Voltage-gated channel</keyword>
<dbReference type="KEGG" id="syc:syc2428_c"/>
<dbReference type="AlphaFoldDB" id="A0A0H3K597"/>
<evidence type="ECO:0000256" key="12">
    <source>
        <dbReference type="SAM" id="Phobius"/>
    </source>
</evidence>
<dbReference type="Gene3D" id="1.20.120.350">
    <property type="entry name" value="Voltage-gated potassium channels. Chain C"/>
    <property type="match status" value="1"/>
</dbReference>
<organism evidence="14 15">
    <name type="scientific">Synechococcus sp. (strain ATCC 27144 / PCC 6301 / SAUG 1402/1)</name>
    <name type="common">Anacystis nidulans</name>
    <dbReference type="NCBI Taxonomy" id="269084"/>
    <lineage>
        <taxon>Bacteria</taxon>
        <taxon>Bacillati</taxon>
        <taxon>Cyanobacteriota</taxon>
        <taxon>Cyanophyceae</taxon>
        <taxon>Synechococcales</taxon>
        <taxon>Synechococcaceae</taxon>
        <taxon>Synechococcus</taxon>
    </lineage>
</organism>
<keyword evidence="4 12" id="KW-0812">Transmembrane</keyword>
<dbReference type="InterPro" id="IPR027359">
    <property type="entry name" value="Volt_channel_dom_sf"/>
</dbReference>
<dbReference type="Pfam" id="PF00520">
    <property type="entry name" value="Ion_trans"/>
    <property type="match status" value="1"/>
</dbReference>
<evidence type="ECO:0000256" key="7">
    <source>
        <dbReference type="ARBA" id="ARBA00022958"/>
    </source>
</evidence>
<keyword evidence="3" id="KW-0633">Potassium transport</keyword>
<dbReference type="GO" id="GO:0001508">
    <property type="term" value="P:action potential"/>
    <property type="evidence" value="ECO:0007669"/>
    <property type="project" value="TreeGrafter"/>
</dbReference>
<keyword evidence="7" id="KW-0630">Potassium</keyword>
<dbReference type="PRINTS" id="PR00169">
    <property type="entry name" value="KCHANNEL"/>
</dbReference>
<evidence type="ECO:0000256" key="3">
    <source>
        <dbReference type="ARBA" id="ARBA00022538"/>
    </source>
</evidence>
<feature type="transmembrane region" description="Helical" evidence="12">
    <location>
        <begin position="123"/>
        <end position="145"/>
    </location>
</feature>
<dbReference type="EMBL" id="AP008231">
    <property type="protein sequence ID" value="BAD80618.1"/>
    <property type="molecule type" value="Genomic_DNA"/>
</dbReference>
<gene>
    <name evidence="14" type="ordered locus">syc2428_c</name>
</gene>
<protein>
    <submittedName>
        <fullName evidence="14">Potassium channel protein</fullName>
    </submittedName>
</protein>
<evidence type="ECO:0000259" key="13">
    <source>
        <dbReference type="Pfam" id="PF00520"/>
    </source>
</evidence>
<evidence type="ECO:0000313" key="14">
    <source>
        <dbReference type="EMBL" id="BAD80618.1"/>
    </source>
</evidence>
<evidence type="ECO:0000256" key="1">
    <source>
        <dbReference type="ARBA" id="ARBA00004141"/>
    </source>
</evidence>
<dbReference type="PANTHER" id="PTHR11537">
    <property type="entry name" value="VOLTAGE-GATED POTASSIUM CHANNEL"/>
    <property type="match status" value="1"/>
</dbReference>
<evidence type="ECO:0000256" key="5">
    <source>
        <dbReference type="ARBA" id="ARBA00022826"/>
    </source>
</evidence>
<evidence type="ECO:0000256" key="6">
    <source>
        <dbReference type="ARBA" id="ARBA00022882"/>
    </source>
</evidence>
<accession>A0A0H3K597</accession>
<dbReference type="GO" id="GO:0008076">
    <property type="term" value="C:voltage-gated potassium channel complex"/>
    <property type="evidence" value="ECO:0007669"/>
    <property type="project" value="InterPro"/>
</dbReference>
<keyword evidence="2" id="KW-0813">Transport</keyword>
<feature type="transmembrane region" description="Helical" evidence="12">
    <location>
        <begin position="165"/>
        <end position="186"/>
    </location>
</feature>
<dbReference type="Gene3D" id="1.10.287.70">
    <property type="match status" value="1"/>
</dbReference>
<comment type="subcellular location">
    <subcellularLocation>
        <location evidence="1">Membrane</location>
        <topology evidence="1">Multi-pass membrane protein</topology>
    </subcellularLocation>
</comment>
<evidence type="ECO:0000256" key="4">
    <source>
        <dbReference type="ARBA" id="ARBA00022692"/>
    </source>
</evidence>
<evidence type="ECO:0000256" key="10">
    <source>
        <dbReference type="ARBA" id="ARBA00023136"/>
    </source>
</evidence>